<gene>
    <name evidence="6" type="ORF">SLS58_007523</name>
</gene>
<dbReference type="EMBL" id="JAKEKT020000058">
    <property type="protein sequence ID" value="KAL1639781.1"/>
    <property type="molecule type" value="Genomic_DNA"/>
</dbReference>
<organism evidence="6 7">
    <name type="scientific">Diplodia intermedia</name>
    <dbReference type="NCBI Taxonomy" id="856260"/>
    <lineage>
        <taxon>Eukaryota</taxon>
        <taxon>Fungi</taxon>
        <taxon>Dikarya</taxon>
        <taxon>Ascomycota</taxon>
        <taxon>Pezizomycotina</taxon>
        <taxon>Dothideomycetes</taxon>
        <taxon>Dothideomycetes incertae sedis</taxon>
        <taxon>Botryosphaeriales</taxon>
        <taxon>Botryosphaeriaceae</taxon>
        <taxon>Diplodia</taxon>
    </lineage>
</organism>
<name>A0ABR3TJQ6_9PEZI</name>
<keyword evidence="3" id="KW-0862">Zinc</keyword>
<protein>
    <recommendedName>
        <fullName evidence="5">MYND-type domain-containing protein</fullName>
    </recommendedName>
</protein>
<dbReference type="Pfam" id="PF01753">
    <property type="entry name" value="zf-MYND"/>
    <property type="match status" value="1"/>
</dbReference>
<dbReference type="PROSITE" id="PS01360">
    <property type="entry name" value="ZF_MYND_1"/>
    <property type="match status" value="1"/>
</dbReference>
<evidence type="ECO:0000313" key="7">
    <source>
        <dbReference type="Proteomes" id="UP001521184"/>
    </source>
</evidence>
<dbReference type="PROSITE" id="PS50865">
    <property type="entry name" value="ZF_MYND_2"/>
    <property type="match status" value="1"/>
</dbReference>
<reference evidence="6 7" key="1">
    <citation type="journal article" date="2023" name="Plant Dis.">
        <title>First Report of Diplodia intermedia Causing Canker and Dieback Diseases on Apple Trees in Canada.</title>
        <authorList>
            <person name="Ellouze W."/>
            <person name="Ilyukhin E."/>
            <person name="Sulman M."/>
            <person name="Ali S."/>
        </authorList>
    </citation>
    <scope>NUCLEOTIDE SEQUENCE [LARGE SCALE GENOMIC DNA]</scope>
    <source>
        <strain evidence="6 7">M45-28</strain>
    </source>
</reference>
<dbReference type="SUPFAM" id="SSF144232">
    <property type="entry name" value="HIT/MYND zinc finger-like"/>
    <property type="match status" value="1"/>
</dbReference>
<dbReference type="InterPro" id="IPR002893">
    <property type="entry name" value="Znf_MYND"/>
</dbReference>
<feature type="domain" description="MYND-type" evidence="5">
    <location>
        <begin position="4"/>
        <end position="40"/>
    </location>
</feature>
<evidence type="ECO:0000259" key="5">
    <source>
        <dbReference type="PROSITE" id="PS50865"/>
    </source>
</evidence>
<evidence type="ECO:0000313" key="6">
    <source>
        <dbReference type="EMBL" id="KAL1639781.1"/>
    </source>
</evidence>
<evidence type="ECO:0000256" key="3">
    <source>
        <dbReference type="ARBA" id="ARBA00022833"/>
    </source>
</evidence>
<evidence type="ECO:0000256" key="1">
    <source>
        <dbReference type="ARBA" id="ARBA00022723"/>
    </source>
</evidence>
<dbReference type="Proteomes" id="UP001521184">
    <property type="component" value="Unassembled WGS sequence"/>
</dbReference>
<proteinExistence type="predicted"/>
<dbReference type="InterPro" id="IPR024119">
    <property type="entry name" value="TF_DEAF-1"/>
</dbReference>
<dbReference type="PANTHER" id="PTHR10237:SF14">
    <property type="entry name" value="MYND-TYPE DOMAIN-CONTAINING PROTEIN"/>
    <property type="match status" value="1"/>
</dbReference>
<comment type="caution">
    <text evidence="6">The sequence shown here is derived from an EMBL/GenBank/DDBJ whole genome shotgun (WGS) entry which is preliminary data.</text>
</comment>
<keyword evidence="1" id="KW-0479">Metal-binding</keyword>
<keyword evidence="7" id="KW-1185">Reference proteome</keyword>
<evidence type="ECO:0000256" key="2">
    <source>
        <dbReference type="ARBA" id="ARBA00022771"/>
    </source>
</evidence>
<keyword evidence="2 4" id="KW-0863">Zinc-finger</keyword>
<dbReference type="Gene3D" id="6.10.140.2220">
    <property type="match status" value="1"/>
</dbReference>
<accession>A0ABR3TJQ6</accession>
<evidence type="ECO:0000256" key="4">
    <source>
        <dbReference type="PROSITE-ProRule" id="PRU00134"/>
    </source>
</evidence>
<dbReference type="PANTHER" id="PTHR10237">
    <property type="entry name" value="DEFORMED EPIDERMAL AUTOREGULATORY FACTOR 1 HOMOLOG SUPPRESSIN"/>
    <property type="match status" value="1"/>
</dbReference>
<sequence>MGLCTVCNKANARLCSRCKSACYCSATCQRADWPTHKLLCAAFSTFDVSSRPTDEHLRAILFPVDGEKPKFIWLHCEWHDDDDFGKFQYPETDTIIAITATKPGRYHDWRGPIIAYSKVGPGINPTACKDLDMNDFRHIADCFLSYGYEPAPATEQSTGEKLKGVRINCIGDQKMFDKPHFEAVEIPSTDPIFSKHDTSDIAQRIGLPIFTRRCPPNPKWASDRDNAIFHEDPFNNQDATFLHLCCDPKADFDIRTGTLGWGWASQQWQNSVGSVVVVRQDMKPLSPLHVEALCRYCRHEIRPLLAHSIGEYEPEEPMAKEAVLSMICRPTFVIYWNKLLDEKRKEGEDTSAPWPYDV</sequence>